<dbReference type="InterPro" id="IPR027417">
    <property type="entry name" value="P-loop_NTPase"/>
</dbReference>
<dbReference type="STRING" id="4097.A0A1S4A5B0"/>
<dbReference type="RefSeq" id="XP_016471842.1">
    <property type="nucleotide sequence ID" value="XM_016616356.1"/>
</dbReference>
<evidence type="ECO:0000256" key="3">
    <source>
        <dbReference type="ARBA" id="ARBA00022741"/>
    </source>
</evidence>
<dbReference type="GO" id="GO:0005874">
    <property type="term" value="C:microtubule"/>
    <property type="evidence" value="ECO:0000318"/>
    <property type="project" value="GO_Central"/>
</dbReference>
<dbReference type="GO" id="GO:0005524">
    <property type="term" value="F:ATP binding"/>
    <property type="evidence" value="ECO:0007669"/>
    <property type="project" value="UniProtKB-UniRule"/>
</dbReference>
<dbReference type="RefSeq" id="XP_016471842.1">
    <property type="nucleotide sequence ID" value="XM_016616356.2"/>
</dbReference>
<dbReference type="OrthoDB" id="1300566at2759"/>
<dbReference type="GO" id="GO:0051225">
    <property type="term" value="P:spindle assembly"/>
    <property type="evidence" value="ECO:0000318"/>
    <property type="project" value="GO_Central"/>
</dbReference>
<keyword evidence="9" id="KW-1133">Transmembrane helix</keyword>
<dbReference type="GO" id="GO:0003777">
    <property type="term" value="F:microtubule motor activity"/>
    <property type="evidence" value="ECO:0000318"/>
    <property type="project" value="GO_Central"/>
</dbReference>
<dbReference type="PROSITE" id="PS50067">
    <property type="entry name" value="KINESIN_MOTOR_2"/>
    <property type="match status" value="1"/>
</dbReference>
<dbReference type="SUPFAM" id="SSF52540">
    <property type="entry name" value="P-loop containing nucleoside triphosphate hydrolases"/>
    <property type="match status" value="1"/>
</dbReference>
<keyword evidence="4 7" id="KW-0067">ATP-binding</keyword>
<keyword evidence="5 8" id="KW-0175">Coiled coil</keyword>
<feature type="domain" description="Kinesin motor" evidence="10">
    <location>
        <begin position="125"/>
        <end position="446"/>
    </location>
</feature>
<dbReference type="FunFam" id="3.40.850.10:FF:000074">
    <property type="entry name" value="p-loop containing nucleoside triphosphate hydrolase superfamily protein"/>
    <property type="match status" value="1"/>
</dbReference>
<dbReference type="PANTHER" id="PTHR47972">
    <property type="entry name" value="KINESIN-LIKE PROTEIN KLP-3"/>
    <property type="match status" value="1"/>
</dbReference>
<keyword evidence="11" id="KW-1185">Reference proteome</keyword>
<feature type="coiled-coil region" evidence="8">
    <location>
        <begin position="457"/>
        <end position="491"/>
    </location>
</feature>
<comment type="similarity">
    <text evidence="1">Belongs to the TRAFAC class myosin-kinesin ATPase superfamily. Kinesin family. KIN-14 subfamily.</text>
</comment>
<dbReference type="Proteomes" id="UP000790787">
    <property type="component" value="Chromosome 19"/>
</dbReference>
<dbReference type="PANTHER" id="PTHR47972:SF23">
    <property type="entry name" value="KINESIN MOTOR DOMAIN-CONTAINING PROTEIN"/>
    <property type="match status" value="1"/>
</dbReference>
<keyword evidence="9" id="KW-0812">Transmembrane</keyword>
<evidence type="ECO:0000256" key="8">
    <source>
        <dbReference type="SAM" id="Coils"/>
    </source>
</evidence>
<accession>A0A1S4A5B0</accession>
<dbReference type="InterPro" id="IPR001752">
    <property type="entry name" value="Kinesin_motor_dom"/>
</dbReference>
<dbReference type="InterPro" id="IPR036961">
    <property type="entry name" value="Kinesin_motor_dom_sf"/>
</dbReference>
<evidence type="ECO:0000313" key="12">
    <source>
        <dbReference type="RefSeq" id="XP_016471842.1"/>
    </source>
</evidence>
<organism evidence="11 12">
    <name type="scientific">Nicotiana tabacum</name>
    <name type="common">Common tobacco</name>
    <dbReference type="NCBI Taxonomy" id="4097"/>
    <lineage>
        <taxon>Eukaryota</taxon>
        <taxon>Viridiplantae</taxon>
        <taxon>Streptophyta</taxon>
        <taxon>Embryophyta</taxon>
        <taxon>Tracheophyta</taxon>
        <taxon>Spermatophyta</taxon>
        <taxon>Magnoliopsida</taxon>
        <taxon>eudicotyledons</taxon>
        <taxon>Gunneridae</taxon>
        <taxon>Pentapetalae</taxon>
        <taxon>asterids</taxon>
        <taxon>lamiids</taxon>
        <taxon>Solanales</taxon>
        <taxon>Solanaceae</taxon>
        <taxon>Nicotianoideae</taxon>
        <taxon>Nicotianeae</taxon>
        <taxon>Nicotiana</taxon>
    </lineage>
</organism>
<dbReference type="SMART" id="SM00129">
    <property type="entry name" value="KISc"/>
    <property type="match status" value="1"/>
</dbReference>
<dbReference type="PaxDb" id="4097-A0A1S4A5B0"/>
<keyword evidence="9" id="KW-0472">Membrane</keyword>
<sequence>MPPGNMKSIEYSERSFDSLSESIHSLMGMKTHLTCNWVDSVRGIIKTLQPQPSDCVGDDKEEERKAEKQEVLNGNKTCENCSNNDDPNAAISKIKDEIAVLDTCIKKLNIQRRQVLNELLDLKGNIRVFCRIRPISIATKQPVSAMGSNEVLINLADHKFKIYSFDKVFHPSSSQGEVFSEIEPIIKSALDGYNACIFAYGQTGTGKTFTMEGTEEFPGVVPRAVEALFKHAADSNHAFLFSFSMLEIYMGYLKDLLIPHSQTTKSMFPLPPCLSIQTHPNGEIEIENLVTIQVNDFNQAMRLYKLGCGFRSTASTNSNRTSSRSHCMIRISVSSFSASERRRLTNKLWMIDLGGSERVLKTKALGRRFEEGKAINLSLSSLGDVIHALQSKRRHIPYRNSKLTQVLKDSLGDDSKTLMLVHVSPREEDLCETLCTLNFATRVKRIQLRNEESSEVKEEKELATNNLLQKIKQIENNRNDVTQEIKKLNEKLGKLTVISTSSTELANLSDVCIEGLGSNMRFLKDSVTVNHLADFPRFMRPTVCSRSKSGNAGVEIQVLKSRALLPPRKGKRSSHCAKSVAFPVEGTSECYSESSISRTSCLVGPNTKFSADNETEFSHDTSDSDIKVAVFAKQDLSERDSKHKKFNLRPSRNNHANTTEKVLTQNHSKVDNWLQLHKYESNTNRCTHKNKRILAIPIPGMKARARGRMAQDLHDEQVPGEGLRKRIANHQDAKSADMENHMDLSSELEAEANVSHAISKRFMDYEKSYPALPACNIDEITMNGTQGQVFDSTTEISECSNFSAPDDFNDLKLIMPDIEYQEKYNMSASTVNSHSIGLIESPSSSKKKPNYEQMLKMEEEHNFENMHVSGCFKGGIKPCYYGLRSPGALSICKANQIDYYPDPKLLNNTRTRGFLHLLKPKVQILFSSILVALGFASLGLGHDFFYALAL</sequence>
<evidence type="ECO:0000256" key="2">
    <source>
        <dbReference type="ARBA" id="ARBA00022701"/>
    </source>
</evidence>
<dbReference type="GO" id="GO:0007018">
    <property type="term" value="P:microtubule-based movement"/>
    <property type="evidence" value="ECO:0000318"/>
    <property type="project" value="GO_Central"/>
</dbReference>
<evidence type="ECO:0000256" key="1">
    <source>
        <dbReference type="ARBA" id="ARBA00010899"/>
    </source>
</evidence>
<evidence type="ECO:0000259" key="10">
    <source>
        <dbReference type="PROSITE" id="PS50067"/>
    </source>
</evidence>
<dbReference type="OMA" id="EYRTEDT"/>
<dbReference type="GeneID" id="107793908"/>
<dbReference type="KEGG" id="nta:107793908"/>
<dbReference type="Gene3D" id="3.40.850.10">
    <property type="entry name" value="Kinesin motor domain"/>
    <property type="match status" value="1"/>
</dbReference>
<dbReference type="GO" id="GO:0008017">
    <property type="term" value="F:microtubule binding"/>
    <property type="evidence" value="ECO:0000318"/>
    <property type="project" value="GO_Central"/>
</dbReference>
<dbReference type="AlphaFoldDB" id="A0A1S4A5B0"/>
<feature type="binding site" evidence="7">
    <location>
        <begin position="201"/>
        <end position="208"/>
    </location>
    <ligand>
        <name>ATP</name>
        <dbReference type="ChEBI" id="CHEBI:30616"/>
    </ligand>
</feature>
<dbReference type="InterPro" id="IPR027640">
    <property type="entry name" value="Kinesin-like_fam"/>
</dbReference>
<protein>
    <submittedName>
        <fullName evidence="12">Kinesin-like protein KIF22</fullName>
    </submittedName>
    <submittedName>
        <fullName evidence="12">Kinesin-like protein KIN-14T</fullName>
    </submittedName>
</protein>
<feature type="transmembrane region" description="Helical" evidence="9">
    <location>
        <begin position="924"/>
        <end position="949"/>
    </location>
</feature>
<keyword evidence="6 7" id="KW-0505">Motor protein</keyword>
<dbReference type="SMR" id="A0A1S4A5B0"/>
<dbReference type="Pfam" id="PF00225">
    <property type="entry name" value="Kinesin"/>
    <property type="match status" value="1"/>
</dbReference>
<keyword evidence="3 7" id="KW-0547">Nucleotide-binding</keyword>
<name>A0A1S4A5B0_TOBAC</name>
<keyword evidence="2" id="KW-0493">Microtubule</keyword>
<dbReference type="GO" id="GO:0016887">
    <property type="term" value="F:ATP hydrolysis activity"/>
    <property type="evidence" value="ECO:0000318"/>
    <property type="project" value="GO_Central"/>
</dbReference>
<evidence type="ECO:0000256" key="5">
    <source>
        <dbReference type="ARBA" id="ARBA00023054"/>
    </source>
</evidence>
<evidence type="ECO:0000313" key="11">
    <source>
        <dbReference type="Proteomes" id="UP000790787"/>
    </source>
</evidence>
<dbReference type="PRINTS" id="PR00380">
    <property type="entry name" value="KINESINHEAVY"/>
</dbReference>
<evidence type="ECO:0000256" key="9">
    <source>
        <dbReference type="SAM" id="Phobius"/>
    </source>
</evidence>
<evidence type="ECO:0000256" key="4">
    <source>
        <dbReference type="ARBA" id="ARBA00022840"/>
    </source>
</evidence>
<proteinExistence type="inferred from homology"/>
<reference evidence="12" key="2">
    <citation type="submission" date="2025-08" db="UniProtKB">
        <authorList>
            <consortium name="RefSeq"/>
        </authorList>
    </citation>
    <scope>IDENTIFICATION</scope>
    <source>
        <tissue evidence="12">Leaf</tissue>
    </source>
</reference>
<gene>
    <name evidence="12" type="primary">LOC107793908</name>
</gene>
<evidence type="ECO:0000256" key="6">
    <source>
        <dbReference type="ARBA" id="ARBA00023175"/>
    </source>
</evidence>
<reference evidence="11" key="1">
    <citation type="journal article" date="2014" name="Nat. Commun.">
        <title>The tobacco genome sequence and its comparison with those of tomato and potato.</title>
        <authorList>
            <person name="Sierro N."/>
            <person name="Battey J.N."/>
            <person name="Ouadi S."/>
            <person name="Bakaher N."/>
            <person name="Bovet L."/>
            <person name="Willig A."/>
            <person name="Goepfert S."/>
            <person name="Peitsch M.C."/>
            <person name="Ivanov N.V."/>
        </authorList>
    </citation>
    <scope>NUCLEOTIDE SEQUENCE [LARGE SCALE GENOMIC DNA]</scope>
</reference>
<evidence type="ECO:0000256" key="7">
    <source>
        <dbReference type="PROSITE-ProRule" id="PRU00283"/>
    </source>
</evidence>
<dbReference type="GO" id="GO:0005871">
    <property type="term" value="C:kinesin complex"/>
    <property type="evidence" value="ECO:0000318"/>
    <property type="project" value="GO_Central"/>
</dbReference>
<dbReference type="GO" id="GO:0005737">
    <property type="term" value="C:cytoplasm"/>
    <property type="evidence" value="ECO:0000318"/>
    <property type="project" value="GO_Central"/>
</dbReference>